<dbReference type="OrthoDB" id="3182995at2759"/>
<evidence type="ECO:0000313" key="3">
    <source>
        <dbReference type="EMBL" id="KAG5635804.1"/>
    </source>
</evidence>
<name>A0A9P7K456_9AGAR</name>
<evidence type="ECO:0000256" key="1">
    <source>
        <dbReference type="SAM" id="Coils"/>
    </source>
</evidence>
<sequence>MPLANELCIAFPDDLSKVLPAHRSRFTVHHLFCGLEPEADLDNELEDNAEADDEPDNLPANNEETLLPITIDELIRDSDDGDLVYRARLEWGERVVLKVRSCSESLEALSEEADVYEKDVAEVQGTAVPKYYGVCQWQCADPLEVDHFLQLDEKDRRKIMEKMAEFHLGSNQHIVDFATYNVLVQDGEFRFISFYSQLNPHTCPFDGRWHFGERRDPRHWSCCSLAGIGDKLGGITGRSYPSQEIIDALLSEDTGPQDGVFRLETYKWLKSVNYFADEEGIDAQNPGEEGFNEIMRFAIKPTRLGCRPSKHRHSHLHTSPPCIESLSQPQPPTAMSRAPELDIKIPDDLSKVVPANRARFIPLHHLFCGVGADSSGDASEVDEADPPPETAGKEPLVLPVTIDELFRDTGDGDFMYRVRLSNSGERIMLKMASFPTSRKALHEEADVYEEDVKAVQGTAVPKFYGLYEWKCVHGVDMACMVLGDCGDPLGVDDFMQLGE</sequence>
<keyword evidence="4" id="KW-1185">Reference proteome</keyword>
<dbReference type="SUPFAM" id="SSF56112">
    <property type="entry name" value="Protein kinase-like (PK-like)"/>
    <property type="match status" value="1"/>
</dbReference>
<accession>A0A9P7K456</accession>
<feature type="coiled-coil region" evidence="1">
    <location>
        <begin position="99"/>
        <end position="126"/>
    </location>
</feature>
<dbReference type="AlphaFoldDB" id="A0A9P7K456"/>
<evidence type="ECO:0000313" key="4">
    <source>
        <dbReference type="Proteomes" id="UP000717328"/>
    </source>
</evidence>
<evidence type="ECO:0000256" key="2">
    <source>
        <dbReference type="SAM" id="MobiDB-lite"/>
    </source>
</evidence>
<proteinExistence type="predicted"/>
<comment type="caution">
    <text evidence="3">The sequence shown here is derived from an EMBL/GenBank/DDBJ whole genome shotgun (WGS) entry which is preliminary data.</text>
</comment>
<dbReference type="EMBL" id="JABCKI010006021">
    <property type="protein sequence ID" value="KAG5635804.1"/>
    <property type="molecule type" value="Genomic_DNA"/>
</dbReference>
<feature type="region of interest" description="Disordered" evidence="2">
    <location>
        <begin position="308"/>
        <end position="336"/>
    </location>
</feature>
<reference evidence="3" key="1">
    <citation type="submission" date="2021-02" db="EMBL/GenBank/DDBJ databases">
        <authorList>
            <person name="Nieuwenhuis M."/>
            <person name="Van De Peppel L.J.J."/>
        </authorList>
    </citation>
    <scope>NUCLEOTIDE SEQUENCE</scope>
    <source>
        <strain evidence="3">D49</strain>
    </source>
</reference>
<gene>
    <name evidence="3" type="ORF">H0H81_010076</name>
</gene>
<dbReference type="InterPro" id="IPR011009">
    <property type="entry name" value="Kinase-like_dom_sf"/>
</dbReference>
<protein>
    <submittedName>
        <fullName evidence="3">Uncharacterized protein</fullName>
    </submittedName>
</protein>
<organism evidence="3 4">
    <name type="scientific">Sphagnurus paluster</name>
    <dbReference type="NCBI Taxonomy" id="117069"/>
    <lineage>
        <taxon>Eukaryota</taxon>
        <taxon>Fungi</taxon>
        <taxon>Dikarya</taxon>
        <taxon>Basidiomycota</taxon>
        <taxon>Agaricomycotina</taxon>
        <taxon>Agaricomycetes</taxon>
        <taxon>Agaricomycetidae</taxon>
        <taxon>Agaricales</taxon>
        <taxon>Tricholomatineae</taxon>
        <taxon>Lyophyllaceae</taxon>
        <taxon>Sphagnurus</taxon>
    </lineage>
</organism>
<dbReference type="Proteomes" id="UP000717328">
    <property type="component" value="Unassembled WGS sequence"/>
</dbReference>
<feature type="region of interest" description="Disordered" evidence="2">
    <location>
        <begin position="375"/>
        <end position="394"/>
    </location>
</feature>
<keyword evidence="1" id="KW-0175">Coiled coil</keyword>
<reference evidence="3" key="2">
    <citation type="submission" date="2021-10" db="EMBL/GenBank/DDBJ databases">
        <title>Phylogenomics reveals ancestral predisposition of the termite-cultivated fungus Termitomyces towards a domesticated lifestyle.</title>
        <authorList>
            <person name="Auxier B."/>
            <person name="Grum-Grzhimaylo A."/>
            <person name="Cardenas M.E."/>
            <person name="Lodge J.D."/>
            <person name="Laessoe T."/>
            <person name="Pedersen O."/>
            <person name="Smith M.E."/>
            <person name="Kuyper T.W."/>
            <person name="Franco-Molano E.A."/>
            <person name="Baroni T.J."/>
            <person name="Aanen D.K."/>
        </authorList>
    </citation>
    <scope>NUCLEOTIDE SEQUENCE</scope>
    <source>
        <strain evidence="3">D49</strain>
    </source>
</reference>